<comment type="function">
    <text evidence="9">Component of the transport system for branched-chain amino acids.</text>
</comment>
<feature type="transmembrane region" description="Helical" evidence="9">
    <location>
        <begin position="153"/>
        <end position="171"/>
    </location>
</feature>
<dbReference type="EMBL" id="LJJB01000013">
    <property type="protein sequence ID" value="KQL44919.1"/>
    <property type="molecule type" value="Genomic_DNA"/>
</dbReference>
<evidence type="ECO:0000313" key="11">
    <source>
        <dbReference type="Proteomes" id="UP000051063"/>
    </source>
</evidence>
<evidence type="ECO:0000256" key="1">
    <source>
        <dbReference type="ARBA" id="ARBA00004651"/>
    </source>
</evidence>
<dbReference type="Proteomes" id="UP000051063">
    <property type="component" value="Unassembled WGS sequence"/>
</dbReference>
<evidence type="ECO:0000256" key="9">
    <source>
        <dbReference type="RuleBase" id="RU362122"/>
    </source>
</evidence>
<feature type="transmembrane region" description="Helical" evidence="9">
    <location>
        <begin position="340"/>
        <end position="360"/>
    </location>
</feature>
<feature type="transmembrane region" description="Helical" evidence="9">
    <location>
        <begin position="315"/>
        <end position="334"/>
    </location>
</feature>
<reference evidence="10 11" key="1">
    <citation type="submission" date="2015-09" db="EMBL/GenBank/DDBJ databases">
        <title>Genome sequencing project for genomic taxonomy and phylogenomics of Bacillus-like bacteria.</title>
        <authorList>
            <person name="Liu B."/>
            <person name="Wang J."/>
            <person name="Zhu Y."/>
            <person name="Liu G."/>
            <person name="Chen Q."/>
            <person name="Chen Z."/>
            <person name="Lan J."/>
            <person name="Che J."/>
            <person name="Ge C."/>
            <person name="Shi H."/>
            <person name="Pan Z."/>
            <person name="Liu X."/>
        </authorList>
    </citation>
    <scope>NUCLEOTIDE SEQUENCE [LARGE SCALE GENOMIC DNA]</scope>
    <source>
        <strain evidence="10 11">DSM 8552</strain>
    </source>
</reference>
<dbReference type="PANTHER" id="PTHR30588:SF8">
    <property type="entry name" value="BRANCHED-CHAIN AMINO ACID PERMEASE BRAB"/>
    <property type="match status" value="1"/>
</dbReference>
<dbReference type="Pfam" id="PF05525">
    <property type="entry name" value="Branch_AA_trans"/>
    <property type="match status" value="1"/>
</dbReference>
<feature type="transmembrane region" description="Helical" evidence="9">
    <location>
        <begin position="202"/>
        <end position="222"/>
    </location>
</feature>
<evidence type="ECO:0000256" key="4">
    <source>
        <dbReference type="ARBA" id="ARBA00022475"/>
    </source>
</evidence>
<evidence type="ECO:0000256" key="7">
    <source>
        <dbReference type="ARBA" id="ARBA00022989"/>
    </source>
</evidence>
<comment type="subcellular location">
    <subcellularLocation>
        <location evidence="1 9">Cell membrane</location>
        <topology evidence="1 9">Multi-pass membrane protein</topology>
    </subcellularLocation>
</comment>
<dbReference type="RefSeq" id="WP_055747513.1">
    <property type="nucleotide sequence ID" value="NZ_LJJB01000013.1"/>
</dbReference>
<dbReference type="InterPro" id="IPR004685">
    <property type="entry name" value="Brnchd-chn_aa_trnsp_Livcs"/>
</dbReference>
<evidence type="ECO:0000256" key="3">
    <source>
        <dbReference type="ARBA" id="ARBA00022448"/>
    </source>
</evidence>
<evidence type="ECO:0000256" key="8">
    <source>
        <dbReference type="ARBA" id="ARBA00023136"/>
    </source>
</evidence>
<keyword evidence="6 9" id="KW-0029">Amino-acid transport</keyword>
<sequence length="451" mass="47646">MRELSTRETITVGLMLFALFFGAGNMIFPPALGQAAGTDVWIAMLGFIITGVGLPLLGVIAVGLGGGNLQTLAGRVHPVFAVVFTFVVYLAIGPFLAIPRTGTVTFEMGVMPFLPESAKGSWVPLFITTIAYFALTYWLSLNPSKLVDRIGKILTPALLIIIGVMFVGTMFNPIGEMGQPTGAYEKSPFIKGFLEGYLTLDALAAMVFGIVVTASVQAVGVTDRKKITTSTIKAAVIAAIGLGLVYLALGYMGATSISLGASENGGQILTTVVQHLFGSFGSMLLGLAVTLACLTTSIGLVTACGRFFSDRIPSISYRTMAAILCVFSAAVANVGLTQLIAFSVPVLMAIYPIGIVLMFVSFFHKWFKGYSAVYVGAIVVTAAISLVDGAALIGLPVRGITDVYEHLPLYKEGIGWLLPAIAGALLGFLWGSLRPKRKGEQEVYQEKPSNT</sequence>
<feature type="transmembrane region" description="Helical" evidence="9">
    <location>
        <begin position="12"/>
        <end position="28"/>
    </location>
</feature>
<protein>
    <recommendedName>
        <fullName evidence="9">Branched-chain amino acid transport system carrier protein</fullName>
    </recommendedName>
</protein>
<comment type="caution">
    <text evidence="10">The sequence shown here is derived from an EMBL/GenBank/DDBJ whole genome shotgun (WGS) entry which is preliminary data.</text>
</comment>
<feature type="transmembrane region" description="Helical" evidence="9">
    <location>
        <begin position="413"/>
        <end position="433"/>
    </location>
</feature>
<gene>
    <name evidence="10" type="ORF">AN963_26660</name>
</gene>
<evidence type="ECO:0000256" key="5">
    <source>
        <dbReference type="ARBA" id="ARBA00022692"/>
    </source>
</evidence>
<organism evidence="10 11">
    <name type="scientific">Brevibacillus choshinensis</name>
    <dbReference type="NCBI Taxonomy" id="54911"/>
    <lineage>
        <taxon>Bacteria</taxon>
        <taxon>Bacillati</taxon>
        <taxon>Bacillota</taxon>
        <taxon>Bacilli</taxon>
        <taxon>Bacillales</taxon>
        <taxon>Paenibacillaceae</taxon>
        <taxon>Brevibacillus</taxon>
    </lineage>
</organism>
<feature type="transmembrane region" description="Helical" evidence="9">
    <location>
        <begin position="277"/>
        <end position="303"/>
    </location>
</feature>
<comment type="similarity">
    <text evidence="2 9">Belongs to the branched chain amino acid transporter family.</text>
</comment>
<feature type="transmembrane region" description="Helical" evidence="9">
    <location>
        <begin position="234"/>
        <end position="257"/>
    </location>
</feature>
<name>A0ABR5N347_BRECH</name>
<keyword evidence="3 9" id="KW-0813">Transport</keyword>
<proteinExistence type="inferred from homology"/>
<dbReference type="PANTHER" id="PTHR30588">
    <property type="entry name" value="BRANCHED-CHAIN AMINO ACID TRANSPORT SYSTEM 2 CARRIER PROTEIN"/>
    <property type="match status" value="1"/>
</dbReference>
<evidence type="ECO:0000256" key="2">
    <source>
        <dbReference type="ARBA" id="ARBA00008540"/>
    </source>
</evidence>
<dbReference type="NCBIfam" id="TIGR00796">
    <property type="entry name" value="livcs"/>
    <property type="match status" value="1"/>
</dbReference>
<feature type="transmembrane region" description="Helical" evidence="9">
    <location>
        <begin position="372"/>
        <end position="393"/>
    </location>
</feature>
<evidence type="ECO:0000313" key="10">
    <source>
        <dbReference type="EMBL" id="KQL44919.1"/>
    </source>
</evidence>
<feature type="transmembrane region" description="Helical" evidence="9">
    <location>
        <begin position="121"/>
        <end position="141"/>
    </location>
</feature>
<keyword evidence="5 9" id="KW-0812">Transmembrane</keyword>
<keyword evidence="8 9" id="KW-0472">Membrane</keyword>
<keyword evidence="4" id="KW-1003">Cell membrane</keyword>
<keyword evidence="11" id="KW-1185">Reference proteome</keyword>
<feature type="transmembrane region" description="Helical" evidence="9">
    <location>
        <begin position="76"/>
        <end position="98"/>
    </location>
</feature>
<keyword evidence="7 9" id="KW-1133">Transmembrane helix</keyword>
<feature type="transmembrane region" description="Helical" evidence="9">
    <location>
        <begin position="40"/>
        <end position="64"/>
    </location>
</feature>
<accession>A0ABR5N347</accession>
<evidence type="ECO:0000256" key="6">
    <source>
        <dbReference type="ARBA" id="ARBA00022970"/>
    </source>
</evidence>